<dbReference type="OrthoDB" id="1863057at2"/>
<dbReference type="InterPro" id="IPR010982">
    <property type="entry name" value="Lambda_DNA-bd_dom_sf"/>
</dbReference>
<dbReference type="PROSITE" id="PS50943">
    <property type="entry name" value="HTH_CROC1"/>
    <property type="match status" value="1"/>
</dbReference>
<evidence type="ECO:0000313" key="3">
    <source>
        <dbReference type="EMBL" id="CUP79941.1"/>
    </source>
</evidence>
<dbReference type="SMART" id="SM00530">
    <property type="entry name" value="HTH_XRE"/>
    <property type="match status" value="1"/>
</dbReference>
<dbReference type="SUPFAM" id="SSF47413">
    <property type="entry name" value="lambda repressor-like DNA-binding domains"/>
    <property type="match status" value="1"/>
</dbReference>
<sequence length="112" mass="12693">MTNLKALRESKGVSQQTVADYLGITRQAYGNYETGKRQADYAALLRLAAFFGVSVDALLQLDPPAQTKELAFDDFTYAMYEEGKQLTEENKQKLLEMAKFFKQQQEKEKGSP</sequence>
<evidence type="ECO:0000313" key="5">
    <source>
        <dbReference type="Proteomes" id="UP000095765"/>
    </source>
</evidence>
<reference evidence="4 6" key="2">
    <citation type="submission" date="2018-08" db="EMBL/GenBank/DDBJ databases">
        <title>A genome reference for cultivated species of the human gut microbiota.</title>
        <authorList>
            <person name="Zou Y."/>
            <person name="Xue W."/>
            <person name="Luo G."/>
        </authorList>
    </citation>
    <scope>NUCLEOTIDE SEQUENCE [LARGE SCALE GENOMIC DNA]</scope>
    <source>
        <strain evidence="4 6">TF05-12AC</strain>
    </source>
</reference>
<dbReference type="GO" id="GO:0003677">
    <property type="term" value="F:DNA binding"/>
    <property type="evidence" value="ECO:0007669"/>
    <property type="project" value="UniProtKB-KW"/>
</dbReference>
<dbReference type="RefSeq" id="WP_024729509.1">
    <property type="nucleotide sequence ID" value="NZ_CABIWA010000014.1"/>
</dbReference>
<evidence type="ECO:0000256" key="1">
    <source>
        <dbReference type="ARBA" id="ARBA00023125"/>
    </source>
</evidence>
<evidence type="ECO:0000259" key="2">
    <source>
        <dbReference type="PROSITE" id="PS50943"/>
    </source>
</evidence>
<dbReference type="Proteomes" id="UP000095765">
    <property type="component" value="Unassembled WGS sequence"/>
</dbReference>
<protein>
    <submittedName>
        <fullName evidence="3">Helix-turn-helix</fullName>
    </submittedName>
    <submittedName>
        <fullName evidence="4">XRE family transcriptional regulator</fullName>
    </submittedName>
</protein>
<name>A0A174R6Z5_9FIRM</name>
<dbReference type="AlphaFoldDB" id="A0A174R6Z5"/>
<dbReference type="PANTHER" id="PTHR46558:SF14">
    <property type="entry name" value="HTH-TYPE TRANSCRIPTIONAL REGULATOR ANSR"/>
    <property type="match status" value="1"/>
</dbReference>
<keyword evidence="1" id="KW-0238">DNA-binding</keyword>
<gene>
    <name evidence="4" type="ORF">DXC40_11955</name>
    <name evidence="3" type="ORF">ERS852551_01994</name>
</gene>
<dbReference type="Proteomes" id="UP000260828">
    <property type="component" value="Unassembled WGS sequence"/>
</dbReference>
<dbReference type="Pfam" id="PF01381">
    <property type="entry name" value="HTH_3"/>
    <property type="match status" value="1"/>
</dbReference>
<organism evidence="3 5">
    <name type="scientific">Anaerotruncus colihominis</name>
    <dbReference type="NCBI Taxonomy" id="169435"/>
    <lineage>
        <taxon>Bacteria</taxon>
        <taxon>Bacillati</taxon>
        <taxon>Bacillota</taxon>
        <taxon>Clostridia</taxon>
        <taxon>Eubacteriales</taxon>
        <taxon>Oscillospiraceae</taxon>
        <taxon>Anaerotruncus</taxon>
    </lineage>
</organism>
<dbReference type="EMBL" id="CZBE01000012">
    <property type="protein sequence ID" value="CUP79941.1"/>
    <property type="molecule type" value="Genomic_DNA"/>
</dbReference>
<evidence type="ECO:0000313" key="6">
    <source>
        <dbReference type="Proteomes" id="UP000260828"/>
    </source>
</evidence>
<dbReference type="InterPro" id="IPR001387">
    <property type="entry name" value="Cro/C1-type_HTH"/>
</dbReference>
<evidence type="ECO:0000313" key="4">
    <source>
        <dbReference type="EMBL" id="RGE66944.1"/>
    </source>
</evidence>
<dbReference type="GeneID" id="72463965"/>
<feature type="domain" description="HTH cro/C1-type" evidence="2">
    <location>
        <begin position="4"/>
        <end position="58"/>
    </location>
</feature>
<dbReference type="EMBL" id="QVME01000006">
    <property type="protein sequence ID" value="RGE66944.1"/>
    <property type="molecule type" value="Genomic_DNA"/>
</dbReference>
<accession>A0A174R6Z5</accession>
<dbReference type="PANTHER" id="PTHR46558">
    <property type="entry name" value="TRACRIPTIONAL REGULATORY PROTEIN-RELATED-RELATED"/>
    <property type="match status" value="1"/>
</dbReference>
<dbReference type="Gene3D" id="1.10.260.40">
    <property type="entry name" value="lambda repressor-like DNA-binding domains"/>
    <property type="match status" value="1"/>
</dbReference>
<proteinExistence type="predicted"/>
<reference evidence="3 5" key="1">
    <citation type="submission" date="2015-09" db="EMBL/GenBank/DDBJ databases">
        <authorList>
            <consortium name="Pathogen Informatics"/>
        </authorList>
    </citation>
    <scope>NUCLEOTIDE SEQUENCE [LARGE SCALE GENOMIC DNA]</scope>
    <source>
        <strain evidence="3 5">2789STDY5834939</strain>
    </source>
</reference>
<dbReference type="CDD" id="cd00093">
    <property type="entry name" value="HTH_XRE"/>
    <property type="match status" value="1"/>
</dbReference>